<keyword evidence="2" id="KW-1185">Reference proteome</keyword>
<dbReference type="OrthoDB" id="9757728at2"/>
<accession>A0A1N7NRX8</accession>
<organism evidence="1 2">
    <name type="scientific">Roseivivax lentus</name>
    <dbReference type="NCBI Taxonomy" id="633194"/>
    <lineage>
        <taxon>Bacteria</taxon>
        <taxon>Pseudomonadati</taxon>
        <taxon>Pseudomonadota</taxon>
        <taxon>Alphaproteobacteria</taxon>
        <taxon>Rhodobacterales</taxon>
        <taxon>Roseobacteraceae</taxon>
        <taxon>Roseivivax</taxon>
    </lineage>
</organism>
<gene>
    <name evidence="1" type="ORF">SAMN05421759_1102</name>
</gene>
<dbReference type="RefSeq" id="WP_076449010.1">
    <property type="nucleotide sequence ID" value="NZ_FTOQ01000010.1"/>
</dbReference>
<name>A0A1N7NRX8_9RHOB</name>
<dbReference type="Proteomes" id="UP000186684">
    <property type="component" value="Unassembled WGS sequence"/>
</dbReference>
<dbReference type="EMBL" id="FTOQ01000010">
    <property type="protein sequence ID" value="SIT01050.1"/>
    <property type="molecule type" value="Genomic_DNA"/>
</dbReference>
<sequence length="1454" mass="157750">MPMRLEMRRFGAGEAATVLRRSRDGTPERETFRAGPGGAIWFRWFPDGNFAERGIALPSDTDRAALATFEALEHRGDFPRMSRPETRNAWDAFCADVGGAARATWLWRNRAVLDRDRDDPDLRNGRICGLPRRVAVFALIGRDVKHLATGGVIDRGGPDKPNALSYAPGLIDSRSWLTDFDIAIAAGMGLRLDAPDPVALASSADWLIAVGLSGEDGRAEIEAFLEDATANDALAFLRSHDATNNAGEVTTGFSASATAPLKDGPDRFAFEEGVFEKPGLAATDLAEALGISEQRLSQVPDAAIDHRGAASAMITLIGPVLLDDKLDGTSQLRDMPETAFIAAVAEHFIPRGYHAPMRFGDNAYGIVPLAPMAGFAAKDIPDADQAQVAATTQVFGALLGGVMAAESEITTPRIHPEDPDAAEKLEAILQSYATGRRIEIYQTEDGEEDDTPLMLDCAYVAGPDAGDHPSAYLSRLLEEDIDDLDDPDASDRKTPLLYRLIRRSLTRNFRFQMVRAEGDVDFVLDRLSKLDAVVTTLPGGVRTAIDWTQARSLSGIAGTDPGQRFPGLTPQTRAFLNPLADRFTAALRTLKVLADREDGVAQLEALMLEVVDLFQFRLDAWITGISQMKLAGLRADAEKDPDVAPAPLRLGYYGLLALRRDNAEAEENRAKTKCGQIGHFLQAPTPAQATAAAVLHSARMRHGDSGAFDIDLSAPRVRLGLDLLDRLRVGMPLGAALGLLGERSLRDREASMRILPLRHNFPFVNAASADRAGQGRRPAIANVFDGLAFVSAPRPAAPASDRALHDRLSEALDALSDLVMAEAVYQRARGASERAAAWLDVLSGGPVPERPEFIGSQRPAHASEHRVMLALTPAPTRATAAETGDPTLGDMDAATPTPAGLLAEADPDLASLARKALSRRGEDGVAVRIETLSENRPATEVVLSFKETFYLPEIELLFSSEEALERRAIAAALNVMANTRDPETRAQFAAFDADGLRSSGAHRVTLHHHPSGTPLAEWHRRAREVAGMLRRARRLEPSDWQPIGRHDIPVTEADFLPAWRSALAALRGRRTALETRLRENLKRLDRQRGQFFDDFDAGLFGDGAHDPASPGGPPELWRQCARFNERLTRVAVLMPGAKLPFLTPDRLATDRLEMEEAVTRLIETLAQRQSAARKTGQGPDDDTEGALRAALDAEIAALQMLLGRDKFPVSVRFPHVEATRPAYEEPRHLDEGLAPWVSMRKSLAPLLTLGEMMPELELRPGIDHAATPTATAARDDLRDEAQAPRKHHFARIIGAPRSFTQQVNFAGYTIDEWTEKRPSRVQNATLALHYDAPQAEAANALLLGVPPSRDAPDWTADSVAHLVRDLVTWTRIRAMTTQDTMLETSILPGSNVVEGKGQGAASVFRIPTREARLNVGPPSRIAGRFERSAAGEGVGMAASGLHEAGLFSGKRGGK</sequence>
<evidence type="ECO:0000313" key="2">
    <source>
        <dbReference type="Proteomes" id="UP000186684"/>
    </source>
</evidence>
<evidence type="ECO:0000313" key="1">
    <source>
        <dbReference type="EMBL" id="SIT01050.1"/>
    </source>
</evidence>
<protein>
    <submittedName>
        <fullName evidence="1">Uncharacterized protein</fullName>
    </submittedName>
</protein>
<proteinExistence type="predicted"/>
<reference evidence="2" key="1">
    <citation type="submission" date="2017-01" db="EMBL/GenBank/DDBJ databases">
        <authorList>
            <person name="Varghese N."/>
            <person name="Submissions S."/>
        </authorList>
    </citation>
    <scope>NUCLEOTIDE SEQUENCE [LARGE SCALE GENOMIC DNA]</scope>
    <source>
        <strain evidence="2">DSM 29430</strain>
    </source>
</reference>
<dbReference type="STRING" id="633194.SAMN05421759_1102"/>